<evidence type="ECO:0000313" key="1">
    <source>
        <dbReference type="EMBL" id="EJK56048.1"/>
    </source>
</evidence>
<dbReference type="eggNOG" id="ENOG502TB1J">
    <property type="taxonomic scope" value="Eukaryota"/>
</dbReference>
<reference evidence="1 2" key="1">
    <citation type="journal article" date="2012" name="Genome Biol.">
        <title>Genome and low-iron response of an oceanic diatom adapted to chronic iron limitation.</title>
        <authorList>
            <person name="Lommer M."/>
            <person name="Specht M."/>
            <person name="Roy A.S."/>
            <person name="Kraemer L."/>
            <person name="Andreson R."/>
            <person name="Gutowska M.A."/>
            <person name="Wolf J."/>
            <person name="Bergner S.V."/>
            <person name="Schilhabel M.B."/>
            <person name="Klostermeier U.C."/>
            <person name="Beiko R.G."/>
            <person name="Rosenstiel P."/>
            <person name="Hippler M."/>
            <person name="Laroche J."/>
        </authorList>
    </citation>
    <scope>NUCLEOTIDE SEQUENCE [LARGE SCALE GENOMIC DNA]</scope>
    <source>
        <strain evidence="1 2">CCMP1005</strain>
    </source>
</reference>
<gene>
    <name evidence="1" type="ORF">THAOC_24134</name>
</gene>
<name>K0RQJ7_THAOC</name>
<sequence>VKTWEESGADVSLGAAAGTHVVSKIDAISGVRQVSFDSEEAAFNDWRSERSVSCGAVLGEESQSEFVSNYLDGRKSVNGIVWNREAIASTFSVSVLVLSWGLDAMRSLGEQRLRCLGR</sequence>
<dbReference type="Proteomes" id="UP000266841">
    <property type="component" value="Unassembled WGS sequence"/>
</dbReference>
<keyword evidence="2" id="KW-1185">Reference proteome</keyword>
<dbReference type="EMBL" id="AGNL01032543">
    <property type="protein sequence ID" value="EJK56048.1"/>
    <property type="molecule type" value="Genomic_DNA"/>
</dbReference>
<dbReference type="AlphaFoldDB" id="K0RQJ7"/>
<evidence type="ECO:0000313" key="2">
    <source>
        <dbReference type="Proteomes" id="UP000266841"/>
    </source>
</evidence>
<accession>K0RQJ7</accession>
<organism evidence="1 2">
    <name type="scientific">Thalassiosira oceanica</name>
    <name type="common">Marine diatom</name>
    <dbReference type="NCBI Taxonomy" id="159749"/>
    <lineage>
        <taxon>Eukaryota</taxon>
        <taxon>Sar</taxon>
        <taxon>Stramenopiles</taxon>
        <taxon>Ochrophyta</taxon>
        <taxon>Bacillariophyta</taxon>
        <taxon>Coscinodiscophyceae</taxon>
        <taxon>Thalassiosirophycidae</taxon>
        <taxon>Thalassiosirales</taxon>
        <taxon>Thalassiosiraceae</taxon>
        <taxon>Thalassiosira</taxon>
    </lineage>
</organism>
<comment type="caution">
    <text evidence="1">The sequence shown here is derived from an EMBL/GenBank/DDBJ whole genome shotgun (WGS) entry which is preliminary data.</text>
</comment>
<protein>
    <submittedName>
        <fullName evidence="1">Uncharacterized protein</fullName>
    </submittedName>
</protein>
<feature type="non-terminal residue" evidence="1">
    <location>
        <position position="1"/>
    </location>
</feature>
<proteinExistence type="predicted"/>